<organism evidence="1 2">
    <name type="scientific">Cohaesibacter celericrescens</name>
    <dbReference type="NCBI Taxonomy" id="2067669"/>
    <lineage>
        <taxon>Bacteria</taxon>
        <taxon>Pseudomonadati</taxon>
        <taxon>Pseudomonadota</taxon>
        <taxon>Alphaproteobacteria</taxon>
        <taxon>Hyphomicrobiales</taxon>
        <taxon>Cohaesibacteraceae</taxon>
    </lineage>
</organism>
<gene>
    <name evidence="1" type="ORF">C0081_22420</name>
</gene>
<reference evidence="1 2" key="1">
    <citation type="submission" date="2018-01" db="EMBL/GenBank/DDBJ databases">
        <title>The draft genome sequence of Cohaesibacter sp. H1304.</title>
        <authorList>
            <person name="Wang N.-N."/>
            <person name="Du Z.-J."/>
        </authorList>
    </citation>
    <scope>NUCLEOTIDE SEQUENCE [LARGE SCALE GENOMIC DNA]</scope>
    <source>
        <strain evidence="1 2">H1304</strain>
    </source>
</reference>
<protein>
    <recommendedName>
        <fullName evidence="3">EF-hand domain-containing protein</fullName>
    </recommendedName>
</protein>
<proteinExistence type="predicted"/>
<sequence length="156" mass="17127">MYGVASGFSPIFRLQTTDAVDMMMDTYDIDKNGSLNVDEAAAIPIMSKANFEVVDTYGDDQVSREEFVSYIDQMKQDVAGGLTANPFVSFMSGAEITIDTFAEIDAEVNNQSGKETFINYIQHLTEKYETAQRAAANGEEVETEKSSLSESLSTLV</sequence>
<dbReference type="EMBL" id="PKUQ01000055">
    <property type="protein sequence ID" value="PLW75054.1"/>
    <property type="molecule type" value="Genomic_DNA"/>
</dbReference>
<accession>A0A2N5XKN6</accession>
<dbReference type="SUPFAM" id="SSF47473">
    <property type="entry name" value="EF-hand"/>
    <property type="match status" value="1"/>
</dbReference>
<dbReference type="OrthoDB" id="8446196at2"/>
<name>A0A2N5XKN6_9HYPH</name>
<comment type="caution">
    <text evidence="1">The sequence shown here is derived from an EMBL/GenBank/DDBJ whole genome shotgun (WGS) entry which is preliminary data.</text>
</comment>
<dbReference type="Gene3D" id="1.10.238.10">
    <property type="entry name" value="EF-hand"/>
    <property type="match status" value="1"/>
</dbReference>
<dbReference type="Proteomes" id="UP000234881">
    <property type="component" value="Unassembled WGS sequence"/>
</dbReference>
<dbReference type="InterPro" id="IPR011992">
    <property type="entry name" value="EF-hand-dom_pair"/>
</dbReference>
<dbReference type="AlphaFoldDB" id="A0A2N5XKN6"/>
<evidence type="ECO:0008006" key="3">
    <source>
        <dbReference type="Google" id="ProtNLM"/>
    </source>
</evidence>
<dbReference type="RefSeq" id="WP_101535954.1">
    <property type="nucleotide sequence ID" value="NZ_JBFHIU010000018.1"/>
</dbReference>
<evidence type="ECO:0000313" key="2">
    <source>
        <dbReference type="Proteomes" id="UP000234881"/>
    </source>
</evidence>
<keyword evidence="2" id="KW-1185">Reference proteome</keyword>
<evidence type="ECO:0000313" key="1">
    <source>
        <dbReference type="EMBL" id="PLW75054.1"/>
    </source>
</evidence>